<dbReference type="PANTHER" id="PTHR24015:SF548">
    <property type="entry name" value="OS08G0340900 PROTEIN"/>
    <property type="match status" value="1"/>
</dbReference>
<protein>
    <recommendedName>
        <fullName evidence="5">Pentatricopeptide repeat-containing protein</fullName>
    </recommendedName>
</protein>
<dbReference type="GO" id="GO:0048731">
    <property type="term" value="P:system development"/>
    <property type="evidence" value="ECO:0007669"/>
    <property type="project" value="UniProtKB-ARBA"/>
</dbReference>
<dbReference type="InterPro" id="IPR046960">
    <property type="entry name" value="PPR_At4g14850-like_plant"/>
</dbReference>
<dbReference type="FunFam" id="1.25.40.10:FF:000158">
    <property type="entry name" value="pentatricopeptide repeat-containing protein At2g33680"/>
    <property type="match status" value="1"/>
</dbReference>
<proteinExistence type="predicted"/>
<dbReference type="EMBL" id="CM035417">
    <property type="protein sequence ID" value="KAH7422844.1"/>
    <property type="molecule type" value="Genomic_DNA"/>
</dbReference>
<dbReference type="InterPro" id="IPR011990">
    <property type="entry name" value="TPR-like_helical_dom_sf"/>
</dbReference>
<dbReference type="PROSITE" id="PS51375">
    <property type="entry name" value="PPR"/>
    <property type="match status" value="5"/>
</dbReference>
<evidence type="ECO:0000313" key="4">
    <source>
        <dbReference type="Proteomes" id="UP000825935"/>
    </source>
</evidence>
<feature type="repeat" description="PPR" evidence="2">
    <location>
        <begin position="815"/>
        <end position="849"/>
    </location>
</feature>
<evidence type="ECO:0000313" key="3">
    <source>
        <dbReference type="EMBL" id="KAH7422844.1"/>
    </source>
</evidence>
<feature type="repeat" description="PPR" evidence="2">
    <location>
        <begin position="220"/>
        <end position="254"/>
    </location>
</feature>
<gene>
    <name evidence="3" type="ORF">KP509_12G028500</name>
</gene>
<dbReference type="OrthoDB" id="10477915at2759"/>
<dbReference type="InterPro" id="IPR002885">
    <property type="entry name" value="PPR_rpt"/>
</dbReference>
<name>A0A8T2TN61_CERRI</name>
<organism evidence="3 4">
    <name type="scientific">Ceratopteris richardii</name>
    <name type="common">Triangle waterfern</name>
    <dbReference type="NCBI Taxonomy" id="49495"/>
    <lineage>
        <taxon>Eukaryota</taxon>
        <taxon>Viridiplantae</taxon>
        <taxon>Streptophyta</taxon>
        <taxon>Embryophyta</taxon>
        <taxon>Tracheophyta</taxon>
        <taxon>Polypodiopsida</taxon>
        <taxon>Polypodiidae</taxon>
        <taxon>Polypodiales</taxon>
        <taxon>Pteridineae</taxon>
        <taxon>Pteridaceae</taxon>
        <taxon>Parkerioideae</taxon>
        <taxon>Ceratopteris</taxon>
    </lineage>
</organism>
<sequence length="968" mass="107916">MKLGLTPVRGGRCSFQISFPKSKVLHGKQMSSCSRHCRLLENGEDGLHRADFSCYASLVRQCTSSKCISSGQVVHDLIVKAGLEGDTYVKNLIMNMYGHFNGFLFTAYSLFMKIYNPDIFSWNFIIRAYQHAGRHIEAYELFHRMLGQGTVFPDQHICVSVLSVCANAMSLIHGKQMHIFVAYNGFESEVIIATSLISMYAKCGNLFSAWVVFDRMLSRDVIAWSTITVGCFQNGQANFVYYLMKQMREEGLLPNRDIILTVLDACGMLAALQEGRYLHASFAKDDLILDSTIQASLSNIYFQCADVNEKQLSPFSYTECTVPKLAKQVNHDNLSIVDCLEHEAIGQDLQSIFKESAQKGMISDSLHILKQMRWKGILPDKYSLATLISACSSQSAISEGEQVYAFINEAYTLGLDPHLGTALISFFGKCGKLEVAKALFDRIPTQDVVSWTAMIDAYLRNGESRDALRLYKQMKLVGIKPNEMTFAGVLDACVLESSLAEGKQVHQEIVNTRFECNLFVGTTLLSMYGRFSCLEDANLVFDKMPCRDVVAWNAMVAASAQNDSMQSFQQWLQMQEEGVLPNKATIISILNACTVQNCLTEGKRTHSQIVAVECESDLHVATALIHMYGRCEYLSIARSIFDTIPDKDTFLCTAMVAAYAHNRNIQEAFNLFDKMLSEGLSPDKISFMSILSACVSKTGLDDGRLMHMRSIFCGLDQDGCVAAGLINMYGKCGVLEDAVKTLKTAPKRDMNMYIHILSACAIYSDLVKGRRMHTCIVEVGLDLEVPVGNALINMYSKCGILQEAKLIFEKMSELDIGSWTVMITSHAQHGEGEYALKLFDLMQIKGVHPNKVTLTNILNAFTHAGMIDEGFRCFGHALHPHSTMQPIVDHYNIIVDLLGRAGRLSEAEYLISKMPLGATACTWTSLLDACRNHLDVERAEQVVEHVFGMRPNDRAPYITMYSLYSAAN</sequence>
<accession>A0A8T2TN61</accession>
<evidence type="ECO:0008006" key="5">
    <source>
        <dbReference type="Google" id="ProtNLM"/>
    </source>
</evidence>
<dbReference type="NCBIfam" id="TIGR00756">
    <property type="entry name" value="PPR"/>
    <property type="match status" value="6"/>
</dbReference>
<keyword evidence="1" id="KW-0677">Repeat</keyword>
<dbReference type="Gene3D" id="1.25.40.10">
    <property type="entry name" value="Tetratricopeptide repeat domain"/>
    <property type="match status" value="6"/>
</dbReference>
<evidence type="ECO:0000256" key="1">
    <source>
        <dbReference type="ARBA" id="ARBA00022737"/>
    </source>
</evidence>
<feature type="repeat" description="PPR" evidence="2">
    <location>
        <begin position="648"/>
        <end position="682"/>
    </location>
</feature>
<feature type="repeat" description="PPR" evidence="2">
    <location>
        <begin position="447"/>
        <end position="481"/>
    </location>
</feature>
<keyword evidence="4" id="KW-1185">Reference proteome</keyword>
<dbReference type="Pfam" id="PF13041">
    <property type="entry name" value="PPR_2"/>
    <property type="match status" value="3"/>
</dbReference>
<dbReference type="GO" id="GO:0003723">
    <property type="term" value="F:RNA binding"/>
    <property type="evidence" value="ECO:0007669"/>
    <property type="project" value="InterPro"/>
</dbReference>
<dbReference type="Pfam" id="PF01535">
    <property type="entry name" value="PPR"/>
    <property type="match status" value="5"/>
</dbReference>
<dbReference type="PANTHER" id="PTHR24015">
    <property type="entry name" value="OS07G0578800 PROTEIN-RELATED"/>
    <property type="match status" value="1"/>
</dbReference>
<dbReference type="AlphaFoldDB" id="A0A8T2TN61"/>
<dbReference type="Proteomes" id="UP000825935">
    <property type="component" value="Chromosome 12"/>
</dbReference>
<reference evidence="3" key="1">
    <citation type="submission" date="2021-08" db="EMBL/GenBank/DDBJ databases">
        <title>WGS assembly of Ceratopteris richardii.</title>
        <authorList>
            <person name="Marchant D.B."/>
            <person name="Chen G."/>
            <person name="Jenkins J."/>
            <person name="Shu S."/>
            <person name="Leebens-Mack J."/>
            <person name="Grimwood J."/>
            <person name="Schmutz J."/>
            <person name="Soltis P."/>
            <person name="Soltis D."/>
            <person name="Chen Z.-H."/>
        </authorList>
    </citation>
    <scope>NUCLEOTIDE SEQUENCE</scope>
    <source>
        <strain evidence="3">Whitten #5841</strain>
        <tissue evidence="3">Leaf</tissue>
    </source>
</reference>
<evidence type="ECO:0000256" key="2">
    <source>
        <dbReference type="PROSITE-ProRule" id="PRU00708"/>
    </source>
</evidence>
<dbReference type="GO" id="GO:0009451">
    <property type="term" value="P:RNA modification"/>
    <property type="evidence" value="ECO:0007669"/>
    <property type="project" value="InterPro"/>
</dbReference>
<dbReference type="OMA" id="IMITSHA"/>
<comment type="caution">
    <text evidence="3">The sequence shown here is derived from an EMBL/GenBank/DDBJ whole genome shotgun (WGS) entry which is preliminary data.</text>
</comment>
<dbReference type="SUPFAM" id="SSF48452">
    <property type="entry name" value="TPR-like"/>
    <property type="match status" value="1"/>
</dbReference>
<feature type="repeat" description="PPR" evidence="2">
    <location>
        <begin position="118"/>
        <end position="152"/>
    </location>
</feature>